<reference evidence="1 2" key="1">
    <citation type="journal article" date="2008" name="PLoS ONE">
        <title>Environmental adaptation: genomic analysis of the piezotolerant and psychrotolerant deep-sea iron reducing bacterium Shewanella piezotolerans WP3.</title>
        <authorList>
            <person name="Wang F."/>
            <person name="Wang J."/>
            <person name="Jian H."/>
            <person name="Zhang B."/>
            <person name="Li S."/>
            <person name="Wang F."/>
            <person name="Zeng X."/>
            <person name="Gao L."/>
            <person name="Bartlett D.H."/>
            <person name="Yu J."/>
            <person name="Hu S."/>
            <person name="Xiao X."/>
        </authorList>
    </citation>
    <scope>NUCLEOTIDE SEQUENCE [LARGE SCALE GENOMIC DNA]</scope>
    <source>
        <strain evidence="2">WP3 / JCM 13877</strain>
    </source>
</reference>
<evidence type="ECO:0000313" key="2">
    <source>
        <dbReference type="Proteomes" id="UP000000753"/>
    </source>
</evidence>
<dbReference type="Proteomes" id="UP000000753">
    <property type="component" value="Chromosome"/>
</dbReference>
<dbReference type="EMBL" id="CP000472">
    <property type="protein sequence ID" value="ACJ30294.1"/>
    <property type="molecule type" value="Genomic_DNA"/>
</dbReference>
<proteinExistence type="predicted"/>
<dbReference type="KEGG" id="swp:swp_3603"/>
<sequence length="36" mass="4156">MVIPYEFIQRRSNKPKHSLQSSFSGFDAALMNLNVE</sequence>
<keyword evidence="2" id="KW-1185">Reference proteome</keyword>
<dbReference type="AlphaFoldDB" id="B8CQG4"/>
<dbReference type="HOGENOM" id="CLU_3367279_0_0_6"/>
<gene>
    <name evidence="1" type="ordered locus">swp_3603</name>
</gene>
<protein>
    <submittedName>
        <fullName evidence="1">Uncharacterized protein</fullName>
    </submittedName>
</protein>
<name>B8CQG4_SHEPW</name>
<evidence type="ECO:0000313" key="1">
    <source>
        <dbReference type="EMBL" id="ACJ30294.1"/>
    </source>
</evidence>
<dbReference type="STRING" id="225849.swp_3603"/>
<accession>B8CQG4</accession>
<organism evidence="1 2">
    <name type="scientific">Shewanella piezotolerans (strain WP3 / JCM 13877)</name>
    <dbReference type="NCBI Taxonomy" id="225849"/>
    <lineage>
        <taxon>Bacteria</taxon>
        <taxon>Pseudomonadati</taxon>
        <taxon>Pseudomonadota</taxon>
        <taxon>Gammaproteobacteria</taxon>
        <taxon>Alteromonadales</taxon>
        <taxon>Shewanellaceae</taxon>
        <taxon>Shewanella</taxon>
    </lineage>
</organism>